<comment type="caution">
    <text evidence="2">The sequence shown here is derived from an EMBL/GenBank/DDBJ whole genome shotgun (WGS) entry which is preliminary data.</text>
</comment>
<evidence type="ECO:0000259" key="1">
    <source>
        <dbReference type="Pfam" id="PF26593"/>
    </source>
</evidence>
<gene>
    <name evidence="2" type="ORF">A2128_02625</name>
</gene>
<name>A0A1G2C4V9_9BACT</name>
<accession>A0A1G2C4V9</accession>
<evidence type="ECO:0000313" key="2">
    <source>
        <dbReference type="EMBL" id="OGY96453.1"/>
    </source>
</evidence>
<dbReference type="InterPro" id="IPR058596">
    <property type="entry name" value="TraC-like_dom"/>
</dbReference>
<dbReference type="AlphaFoldDB" id="A0A1G2C4V9"/>
<reference evidence="2 3" key="1">
    <citation type="journal article" date="2016" name="Nat. Commun.">
        <title>Thousands of microbial genomes shed light on interconnected biogeochemical processes in an aquifer system.</title>
        <authorList>
            <person name="Anantharaman K."/>
            <person name="Brown C.T."/>
            <person name="Hug L.A."/>
            <person name="Sharon I."/>
            <person name="Castelle C.J."/>
            <person name="Probst A.J."/>
            <person name="Thomas B.C."/>
            <person name="Singh A."/>
            <person name="Wilkins M.J."/>
            <person name="Karaoz U."/>
            <person name="Brodie E.L."/>
            <person name="Williams K.H."/>
            <person name="Hubbard S.S."/>
            <person name="Banfield J.F."/>
        </authorList>
    </citation>
    <scope>NUCLEOTIDE SEQUENCE [LARGE SCALE GENOMIC DNA]</scope>
</reference>
<dbReference type="Proteomes" id="UP000176349">
    <property type="component" value="Unassembled WGS sequence"/>
</dbReference>
<feature type="domain" description="TraC-like" evidence="1">
    <location>
        <begin position="20"/>
        <end position="202"/>
    </location>
</feature>
<proteinExistence type="predicted"/>
<evidence type="ECO:0000313" key="3">
    <source>
        <dbReference type="Proteomes" id="UP000176349"/>
    </source>
</evidence>
<dbReference type="EMBL" id="MHKV01000045">
    <property type="protein sequence ID" value="OGY96453.1"/>
    <property type="molecule type" value="Genomic_DNA"/>
</dbReference>
<protein>
    <recommendedName>
        <fullName evidence="1">TraC-like domain-containing protein</fullName>
    </recommendedName>
</protein>
<organism evidence="2 3">
    <name type="scientific">Candidatus Liptonbacteria bacterium GWC1_60_9</name>
    <dbReference type="NCBI Taxonomy" id="1798645"/>
    <lineage>
        <taxon>Bacteria</taxon>
        <taxon>Candidatus Liptoniibacteriota</taxon>
    </lineage>
</organism>
<dbReference type="Pfam" id="PF26593">
    <property type="entry name" value="TraC-like"/>
    <property type="match status" value="1"/>
</dbReference>
<sequence>MAETQAIPSQALIDIATIEDDVIILKNGGIRQILIVSGINFDLKSEDEQNLILYSYQNFLNSLDFSFQCVVHSRKLNIESYLRTLDELAEKEENELLKNQVTEYQAFVREFVEQNAIMTKTFFAVVPYERSALPTKKGMLAFLPFGKKQEEPARPQTNEELAHDIRQLRQRTEQVVAGLQSIGLRAVPLNNEELIELFYNLYNPEAVEKKGLTIAQSNGAQ</sequence>